<dbReference type="Proteomes" id="UP000829354">
    <property type="component" value="Chromosome I"/>
</dbReference>
<proteinExistence type="inferred from homology"/>
<keyword evidence="6" id="KW-1185">Reference proteome</keyword>
<reference evidence="5 6" key="1">
    <citation type="submission" date="2022-04" db="EMBL/GenBank/DDBJ databases">
        <title>Chromosome-level reference genomes for two strains of Caenorhabditis briggsae: an improved platform for comparative genomics.</title>
        <authorList>
            <person name="Stevens L."/>
            <person name="Andersen E."/>
        </authorList>
    </citation>
    <scope>NUCLEOTIDE SEQUENCE [LARGE SCALE GENOMIC DNA]</scope>
    <source>
        <strain evidence="5">VX34</strain>
        <tissue evidence="5">Whole-organism</tissue>
    </source>
</reference>
<keyword evidence="3" id="KW-0235">DNA replication</keyword>
<evidence type="ECO:0000256" key="4">
    <source>
        <dbReference type="SAM" id="MobiDB-lite"/>
    </source>
</evidence>
<feature type="compositionally biased region" description="Polar residues" evidence="4">
    <location>
        <begin position="1"/>
        <end position="11"/>
    </location>
</feature>
<dbReference type="PANTHER" id="PTHR13395:SF6">
    <property type="entry name" value="SISTER CHROMATID COHESION PROTEIN DCC1"/>
    <property type="match status" value="1"/>
</dbReference>
<dbReference type="EMBL" id="CP092620">
    <property type="protein sequence ID" value="UMM11249.1"/>
    <property type="molecule type" value="Genomic_DNA"/>
</dbReference>
<accession>A0AAE9E2R0</accession>
<gene>
    <name evidence="5" type="ORF">L5515_000630</name>
</gene>
<feature type="compositionally biased region" description="Polar residues" evidence="4">
    <location>
        <begin position="39"/>
        <end position="48"/>
    </location>
</feature>
<dbReference type="GO" id="GO:0006260">
    <property type="term" value="P:DNA replication"/>
    <property type="evidence" value="ECO:0007669"/>
    <property type="project" value="UniProtKB-KW"/>
</dbReference>
<evidence type="ECO:0000313" key="6">
    <source>
        <dbReference type="Proteomes" id="UP000829354"/>
    </source>
</evidence>
<feature type="region of interest" description="Disordered" evidence="4">
    <location>
        <begin position="446"/>
        <end position="471"/>
    </location>
</feature>
<dbReference type="Pfam" id="PF09724">
    <property type="entry name" value="Dcc1"/>
    <property type="match status" value="1"/>
</dbReference>
<name>A0AAE9E2R0_CAEBR</name>
<sequence length="471" mass="53990">MNRFITKTKTPSNKKETPQKRLQTGTSRNESTNKKNDSECNVQATPDVQTKEESLMSKLQFAIRNNDAQFTFDTLSTNRPFDNAMNKIMTKVEFSSSFSDPTSEFMLLSVDESVVDAFKESQRLTIRGESTDEAVLCTDNATFPIKVIESATTVLLLHNCLDAPDSPTIPNFEFESVDGKCYSTGELCSAVDVLNVGRLKEMLREQELRWDWKDKEEEEELLKGYRMNDMLDSVQMSVGELKTALVDLPIVKFPNGRYRYLSHKFRGEMLGLIAQLLDEDSIEDVRFESISFSGLRAHLPENVPDTVIQWFLQTRCEKIADGSDDRYQLPETNLIRDFAVVLLHEVGSMPLRRFSELLNKILPIGTNVDNAVFEGIADISDASFGKIITYLGPEDLPDTVKERMLHLFEYRRLWTMEQLRPYFKDVYKSKMAFDKINNGQHYEDGFQQQPIESKSRSESELVNASDAFQRR</sequence>
<feature type="compositionally biased region" description="Polar residues" evidence="4">
    <location>
        <begin position="20"/>
        <end position="30"/>
    </location>
</feature>
<evidence type="ECO:0000256" key="1">
    <source>
        <dbReference type="ARBA" id="ARBA00007017"/>
    </source>
</evidence>
<dbReference type="GO" id="GO:0031390">
    <property type="term" value="C:Ctf18 RFC-like complex"/>
    <property type="evidence" value="ECO:0007669"/>
    <property type="project" value="InterPro"/>
</dbReference>
<comment type="similarity">
    <text evidence="1">Belongs to the DCC1 family.</text>
</comment>
<dbReference type="InterPro" id="IPR019128">
    <property type="entry name" value="Dcc1"/>
</dbReference>
<evidence type="ECO:0000256" key="2">
    <source>
        <dbReference type="ARBA" id="ARBA00017682"/>
    </source>
</evidence>
<organism evidence="5 6">
    <name type="scientific">Caenorhabditis briggsae</name>
    <dbReference type="NCBI Taxonomy" id="6238"/>
    <lineage>
        <taxon>Eukaryota</taxon>
        <taxon>Metazoa</taxon>
        <taxon>Ecdysozoa</taxon>
        <taxon>Nematoda</taxon>
        <taxon>Chromadorea</taxon>
        <taxon>Rhabditida</taxon>
        <taxon>Rhabditina</taxon>
        <taxon>Rhabditomorpha</taxon>
        <taxon>Rhabditoidea</taxon>
        <taxon>Rhabditidae</taxon>
        <taxon>Peloderinae</taxon>
        <taxon>Caenorhabditis</taxon>
    </lineage>
</organism>
<dbReference type="GO" id="GO:0007064">
    <property type="term" value="P:mitotic sister chromatid cohesion"/>
    <property type="evidence" value="ECO:0007669"/>
    <property type="project" value="InterPro"/>
</dbReference>
<protein>
    <recommendedName>
        <fullName evidence="2">Sister chromatid cohesion protein DCC1</fullName>
    </recommendedName>
</protein>
<dbReference type="PANTHER" id="PTHR13395">
    <property type="entry name" value="SISTER CHROMATID COHESION PROTEIN DCC1-RELATED"/>
    <property type="match status" value="1"/>
</dbReference>
<feature type="region of interest" description="Disordered" evidence="4">
    <location>
        <begin position="1"/>
        <end position="49"/>
    </location>
</feature>
<dbReference type="AlphaFoldDB" id="A0AAE9E2R0"/>
<evidence type="ECO:0000256" key="3">
    <source>
        <dbReference type="ARBA" id="ARBA00022705"/>
    </source>
</evidence>
<evidence type="ECO:0000313" key="5">
    <source>
        <dbReference type="EMBL" id="UMM11249.1"/>
    </source>
</evidence>